<name>A0ABR3JQ61_9AGAR</name>
<sequence>MTGPSQTRLRFSSPSKICSAPGCVSPRCFTSHRNSTIFVLSHVRAGASRAPAPFLPSIPTQKVDVSLSPALSPCKFSNPRIRTLRTIAPICETDIQAHGLTCRTTAQEAAEVRIT</sequence>
<evidence type="ECO:0000313" key="2">
    <source>
        <dbReference type="Proteomes" id="UP001556367"/>
    </source>
</evidence>
<protein>
    <submittedName>
        <fullName evidence="1">Uncharacterized protein</fullName>
    </submittedName>
</protein>
<comment type="caution">
    <text evidence="1">The sequence shown here is derived from an EMBL/GenBank/DDBJ whole genome shotgun (WGS) entry which is preliminary data.</text>
</comment>
<accession>A0ABR3JQ61</accession>
<dbReference type="Proteomes" id="UP001556367">
    <property type="component" value="Unassembled WGS sequence"/>
</dbReference>
<dbReference type="EMBL" id="JASNQZ010000005">
    <property type="protein sequence ID" value="KAL0957592.1"/>
    <property type="molecule type" value="Genomic_DNA"/>
</dbReference>
<gene>
    <name evidence="1" type="ORF">HGRIS_001376</name>
</gene>
<keyword evidence="2" id="KW-1185">Reference proteome</keyword>
<organism evidence="1 2">
    <name type="scientific">Hohenbuehelia grisea</name>
    <dbReference type="NCBI Taxonomy" id="104357"/>
    <lineage>
        <taxon>Eukaryota</taxon>
        <taxon>Fungi</taxon>
        <taxon>Dikarya</taxon>
        <taxon>Basidiomycota</taxon>
        <taxon>Agaricomycotina</taxon>
        <taxon>Agaricomycetes</taxon>
        <taxon>Agaricomycetidae</taxon>
        <taxon>Agaricales</taxon>
        <taxon>Pleurotineae</taxon>
        <taxon>Pleurotaceae</taxon>
        <taxon>Hohenbuehelia</taxon>
    </lineage>
</organism>
<proteinExistence type="predicted"/>
<evidence type="ECO:0000313" key="1">
    <source>
        <dbReference type="EMBL" id="KAL0957592.1"/>
    </source>
</evidence>
<reference evidence="2" key="1">
    <citation type="submission" date="2024-06" db="EMBL/GenBank/DDBJ databases">
        <title>Multi-omics analyses provide insights into the biosynthesis of the anticancer antibiotic pleurotin in Hohenbuehelia grisea.</title>
        <authorList>
            <person name="Weaver J.A."/>
            <person name="Alberti F."/>
        </authorList>
    </citation>
    <scope>NUCLEOTIDE SEQUENCE [LARGE SCALE GENOMIC DNA]</scope>
    <source>
        <strain evidence="2">T-177</strain>
    </source>
</reference>